<keyword evidence="1" id="KW-0812">Transmembrane</keyword>
<dbReference type="EMBL" id="HACA01032604">
    <property type="protein sequence ID" value="CDW49965.1"/>
    <property type="molecule type" value="Transcribed_RNA"/>
</dbReference>
<accession>A0A0K2VHZ2</accession>
<evidence type="ECO:0000313" key="2">
    <source>
        <dbReference type="EMBL" id="CDW49965.1"/>
    </source>
</evidence>
<organism evidence="2">
    <name type="scientific">Lepeophtheirus salmonis</name>
    <name type="common">Salmon louse</name>
    <name type="synonym">Caligus salmonis</name>
    <dbReference type="NCBI Taxonomy" id="72036"/>
    <lineage>
        <taxon>Eukaryota</taxon>
        <taxon>Metazoa</taxon>
        <taxon>Ecdysozoa</taxon>
        <taxon>Arthropoda</taxon>
        <taxon>Crustacea</taxon>
        <taxon>Multicrustacea</taxon>
        <taxon>Hexanauplia</taxon>
        <taxon>Copepoda</taxon>
        <taxon>Siphonostomatoida</taxon>
        <taxon>Caligidae</taxon>
        <taxon>Lepeophtheirus</taxon>
    </lineage>
</organism>
<dbReference type="AlphaFoldDB" id="A0A0K2VHZ2"/>
<feature type="transmembrane region" description="Helical" evidence="1">
    <location>
        <begin position="20"/>
        <end position="41"/>
    </location>
</feature>
<name>A0A0K2VHZ2_LEPSM</name>
<evidence type="ECO:0000256" key="1">
    <source>
        <dbReference type="SAM" id="Phobius"/>
    </source>
</evidence>
<protein>
    <submittedName>
        <fullName evidence="2">Uncharacterized protein</fullName>
    </submittedName>
</protein>
<keyword evidence="1" id="KW-1133">Transmembrane helix</keyword>
<sequence>MAQKEMRGWDVSLNLRKTFVLIEFFLVRVILESNTYLYYVIKL</sequence>
<keyword evidence="1" id="KW-0472">Membrane</keyword>
<proteinExistence type="predicted"/>
<reference evidence="2" key="1">
    <citation type="submission" date="2014-05" db="EMBL/GenBank/DDBJ databases">
        <authorList>
            <person name="Chronopoulou M."/>
        </authorList>
    </citation>
    <scope>NUCLEOTIDE SEQUENCE</scope>
    <source>
        <tissue evidence="2">Whole organism</tissue>
    </source>
</reference>